<keyword evidence="2" id="KW-0472">Membrane</keyword>
<feature type="compositionally biased region" description="Low complexity" evidence="1">
    <location>
        <begin position="191"/>
        <end position="221"/>
    </location>
</feature>
<protein>
    <submittedName>
        <fullName evidence="3">Uncharacterized protein</fullName>
    </submittedName>
</protein>
<feature type="transmembrane region" description="Helical" evidence="2">
    <location>
        <begin position="79"/>
        <end position="99"/>
    </location>
</feature>
<keyword evidence="4" id="KW-1185">Reference proteome</keyword>
<feature type="region of interest" description="Disordered" evidence="1">
    <location>
        <begin position="168"/>
        <end position="221"/>
    </location>
</feature>
<evidence type="ECO:0000313" key="4">
    <source>
        <dbReference type="Proteomes" id="UP001189429"/>
    </source>
</evidence>
<keyword evidence="2" id="KW-1133">Transmembrane helix</keyword>
<dbReference type="Proteomes" id="UP001189429">
    <property type="component" value="Unassembled WGS sequence"/>
</dbReference>
<evidence type="ECO:0000313" key="3">
    <source>
        <dbReference type="EMBL" id="CAK0842980.1"/>
    </source>
</evidence>
<sequence>MLIAVASVWPFRIQCCSVSTHSSPASPPVLPPPTATVVMVALAAADLVLDAEASHAEDQRAALLRPEALARQRRSAWRLAAAVAVAALVALGAAASPFASAAGRGAQGCAGGSCRSPSSSLDATLMLKGRSAAKKPRVPPKLASGDDADVKVLDVGGETTTAAAGEETTAAAGGEETTAALAGDGGDEVAKGGASTTAAGTSTTAAGASSTAVGASTTTDA</sequence>
<name>A0ABN9TBG7_9DINO</name>
<feature type="compositionally biased region" description="Low complexity" evidence="1">
    <location>
        <begin position="168"/>
        <end position="182"/>
    </location>
</feature>
<accession>A0ABN9TBG7</accession>
<evidence type="ECO:0000256" key="2">
    <source>
        <dbReference type="SAM" id="Phobius"/>
    </source>
</evidence>
<keyword evidence="2" id="KW-0812">Transmembrane</keyword>
<evidence type="ECO:0000256" key="1">
    <source>
        <dbReference type="SAM" id="MobiDB-lite"/>
    </source>
</evidence>
<organism evidence="3 4">
    <name type="scientific">Prorocentrum cordatum</name>
    <dbReference type="NCBI Taxonomy" id="2364126"/>
    <lineage>
        <taxon>Eukaryota</taxon>
        <taxon>Sar</taxon>
        <taxon>Alveolata</taxon>
        <taxon>Dinophyceae</taxon>
        <taxon>Prorocentrales</taxon>
        <taxon>Prorocentraceae</taxon>
        <taxon>Prorocentrum</taxon>
    </lineage>
</organism>
<comment type="caution">
    <text evidence="3">The sequence shown here is derived from an EMBL/GenBank/DDBJ whole genome shotgun (WGS) entry which is preliminary data.</text>
</comment>
<reference evidence="3" key="1">
    <citation type="submission" date="2023-10" db="EMBL/GenBank/DDBJ databases">
        <authorList>
            <person name="Chen Y."/>
            <person name="Shah S."/>
            <person name="Dougan E. K."/>
            <person name="Thang M."/>
            <person name="Chan C."/>
        </authorList>
    </citation>
    <scope>NUCLEOTIDE SEQUENCE [LARGE SCALE GENOMIC DNA]</scope>
</reference>
<gene>
    <name evidence="3" type="ORF">PCOR1329_LOCUS37460</name>
</gene>
<proteinExistence type="predicted"/>
<dbReference type="EMBL" id="CAUYUJ010014539">
    <property type="protein sequence ID" value="CAK0842980.1"/>
    <property type="molecule type" value="Genomic_DNA"/>
</dbReference>